<dbReference type="InParanoid" id="A0A165F4I1"/>
<evidence type="ECO:0000256" key="1">
    <source>
        <dbReference type="SAM" id="Phobius"/>
    </source>
</evidence>
<name>A0A165F4I1_9APHY</name>
<keyword evidence="1" id="KW-0472">Membrane</keyword>
<accession>A0A165F4I1</accession>
<organism evidence="2 3">
    <name type="scientific">Laetiporus sulphureus 93-53</name>
    <dbReference type="NCBI Taxonomy" id="1314785"/>
    <lineage>
        <taxon>Eukaryota</taxon>
        <taxon>Fungi</taxon>
        <taxon>Dikarya</taxon>
        <taxon>Basidiomycota</taxon>
        <taxon>Agaricomycotina</taxon>
        <taxon>Agaricomycetes</taxon>
        <taxon>Polyporales</taxon>
        <taxon>Laetiporus</taxon>
    </lineage>
</organism>
<evidence type="ECO:0000313" key="3">
    <source>
        <dbReference type="Proteomes" id="UP000076871"/>
    </source>
</evidence>
<keyword evidence="3" id="KW-1185">Reference proteome</keyword>
<dbReference type="GeneID" id="63820711"/>
<dbReference type="EMBL" id="KV427615">
    <property type="protein sequence ID" value="KZT08370.1"/>
    <property type="molecule type" value="Genomic_DNA"/>
</dbReference>
<evidence type="ECO:0000313" key="2">
    <source>
        <dbReference type="EMBL" id="KZT08370.1"/>
    </source>
</evidence>
<keyword evidence="1" id="KW-0812">Transmembrane</keyword>
<proteinExistence type="predicted"/>
<reference evidence="2 3" key="1">
    <citation type="journal article" date="2016" name="Mol. Biol. Evol.">
        <title>Comparative Genomics of Early-Diverging Mushroom-Forming Fungi Provides Insights into the Origins of Lignocellulose Decay Capabilities.</title>
        <authorList>
            <person name="Nagy L.G."/>
            <person name="Riley R."/>
            <person name="Tritt A."/>
            <person name="Adam C."/>
            <person name="Daum C."/>
            <person name="Floudas D."/>
            <person name="Sun H."/>
            <person name="Yadav J.S."/>
            <person name="Pangilinan J."/>
            <person name="Larsson K.H."/>
            <person name="Matsuura K."/>
            <person name="Barry K."/>
            <person name="Labutti K."/>
            <person name="Kuo R."/>
            <person name="Ohm R.A."/>
            <person name="Bhattacharya S.S."/>
            <person name="Shirouzu T."/>
            <person name="Yoshinaga Y."/>
            <person name="Martin F.M."/>
            <person name="Grigoriev I.V."/>
            <person name="Hibbett D.S."/>
        </authorList>
    </citation>
    <scope>NUCLEOTIDE SEQUENCE [LARGE SCALE GENOMIC DNA]</scope>
    <source>
        <strain evidence="2 3">93-53</strain>
    </source>
</reference>
<dbReference type="RefSeq" id="XP_040766110.1">
    <property type="nucleotide sequence ID" value="XM_040903681.1"/>
</dbReference>
<gene>
    <name evidence="2" type="ORF">LAESUDRAFT_64165</name>
</gene>
<feature type="transmembrane region" description="Helical" evidence="1">
    <location>
        <begin position="90"/>
        <end position="114"/>
    </location>
</feature>
<dbReference type="AlphaFoldDB" id="A0A165F4I1"/>
<sequence length="153" mass="16420">MASLRLSGNYLILPRQSMKPSGVGASDQHSHLREPVRLRRTANALTRIAFTSASQHLAPYISGGSQLLAGHAGCLTFLPRTARPLRVMRLLIHLWLIYLAYIKSTPVCVCFTYSSSAFCTRAIAAASVRSLVGEQTSTPPAACILGCVGGRGH</sequence>
<dbReference type="Proteomes" id="UP000076871">
    <property type="component" value="Unassembled WGS sequence"/>
</dbReference>
<keyword evidence="1" id="KW-1133">Transmembrane helix</keyword>
<protein>
    <submittedName>
        <fullName evidence="2">Uncharacterized protein</fullName>
    </submittedName>
</protein>